<reference evidence="2 3" key="1">
    <citation type="submission" date="2018-08" db="EMBL/GenBank/DDBJ databases">
        <title>A genome reference for cultivated species of the human gut microbiota.</title>
        <authorList>
            <person name="Zou Y."/>
            <person name="Xue W."/>
            <person name="Luo G."/>
        </authorList>
    </citation>
    <scope>NUCLEOTIDE SEQUENCE [LARGE SCALE GENOMIC DNA]</scope>
    <source>
        <strain evidence="2 3">AF16-14</strain>
    </source>
</reference>
<feature type="transmembrane region" description="Helical" evidence="1">
    <location>
        <begin position="12"/>
        <end position="29"/>
    </location>
</feature>
<dbReference type="EMBL" id="QRYC01000019">
    <property type="protein sequence ID" value="RGU55249.1"/>
    <property type="molecule type" value="Genomic_DNA"/>
</dbReference>
<evidence type="ECO:0008006" key="4">
    <source>
        <dbReference type="Google" id="ProtNLM"/>
    </source>
</evidence>
<accession>A0A412TNF1</accession>
<gene>
    <name evidence="2" type="ORF">DWW57_12860</name>
</gene>
<feature type="transmembrane region" description="Helical" evidence="1">
    <location>
        <begin position="41"/>
        <end position="62"/>
    </location>
</feature>
<evidence type="ECO:0000256" key="1">
    <source>
        <dbReference type="SAM" id="Phobius"/>
    </source>
</evidence>
<protein>
    <recommendedName>
        <fullName evidence="4">Nudix hydrolase domain-containing protein</fullName>
    </recommendedName>
</protein>
<keyword evidence="1" id="KW-0472">Membrane</keyword>
<evidence type="ECO:0000313" key="2">
    <source>
        <dbReference type="EMBL" id="RGU55249.1"/>
    </source>
</evidence>
<evidence type="ECO:0000313" key="3">
    <source>
        <dbReference type="Proteomes" id="UP000284243"/>
    </source>
</evidence>
<feature type="transmembrane region" description="Helical" evidence="1">
    <location>
        <begin position="74"/>
        <end position="91"/>
    </location>
</feature>
<organism evidence="2 3">
    <name type="scientific">Odoribacter splanchnicus</name>
    <dbReference type="NCBI Taxonomy" id="28118"/>
    <lineage>
        <taxon>Bacteria</taxon>
        <taxon>Pseudomonadati</taxon>
        <taxon>Bacteroidota</taxon>
        <taxon>Bacteroidia</taxon>
        <taxon>Bacteroidales</taxon>
        <taxon>Odoribacteraceae</taxon>
        <taxon>Odoribacter</taxon>
    </lineage>
</organism>
<dbReference type="Proteomes" id="UP000284243">
    <property type="component" value="Unassembled WGS sequence"/>
</dbReference>
<keyword evidence="1" id="KW-1133">Transmembrane helix</keyword>
<dbReference type="Gene3D" id="3.90.79.10">
    <property type="entry name" value="Nucleoside Triphosphate Pyrophosphohydrolase"/>
    <property type="match status" value="1"/>
</dbReference>
<comment type="caution">
    <text evidence="2">The sequence shown here is derived from an EMBL/GenBank/DDBJ whole genome shotgun (WGS) entry which is preliminary data.</text>
</comment>
<dbReference type="RefSeq" id="WP_118160563.1">
    <property type="nucleotide sequence ID" value="NZ_JADNDE010000035.1"/>
</dbReference>
<feature type="transmembrane region" description="Helical" evidence="1">
    <location>
        <begin position="97"/>
        <end position="117"/>
    </location>
</feature>
<dbReference type="AlphaFoldDB" id="A0A412TNF1"/>
<sequence length="331" mass="37987">MITAGKVSETLVLDGIKWGMGILLVLLYGSVHSQLEQYNPIIIYTSLILYILLFLADFIPSYRHKEKTDIQFKLFLYIGSLCLFFILVFLIKVPQYTASHTPFIISFCFFITGRLLLESNLNRMIQREKKLIKSLGFAATGILIEKPGGDTVNFIIILNKNLRQGKGLWVPPGGHFLPYIDNPGTKLKNKIYEEIGVDCEVMCEEGQKPSEVHDTITNEVEWLAPPAFLLKEFLPDQCKQHHSHHFDLIYLCTTDGRVKNKTCKYKSSALVRVPLKECLDSFEATERILNKKIREKANELGLETYSRNENVSRDLIWRLHLAANKYLSDQK</sequence>
<name>A0A412TNF1_9BACT</name>
<proteinExistence type="predicted"/>
<keyword evidence="1" id="KW-0812">Transmembrane</keyword>